<dbReference type="Gene3D" id="3.50.50.60">
    <property type="entry name" value="FAD/NAD(P)-binding domain"/>
    <property type="match status" value="2"/>
</dbReference>
<keyword evidence="2" id="KW-0560">Oxidoreductase</keyword>
<keyword evidence="7" id="KW-1185">Reference proteome</keyword>
<evidence type="ECO:0000256" key="3">
    <source>
        <dbReference type="SAM" id="MobiDB-lite"/>
    </source>
</evidence>
<evidence type="ECO:0000313" key="7">
    <source>
        <dbReference type="Proteomes" id="UP000295793"/>
    </source>
</evidence>
<evidence type="ECO:0000259" key="4">
    <source>
        <dbReference type="Pfam" id="PF00890"/>
    </source>
</evidence>
<protein>
    <submittedName>
        <fullName evidence="6">Succinate dehydrogenase/fumarate reductase flavoprotein subunit</fullName>
    </submittedName>
</protein>
<dbReference type="EMBL" id="SLZR01000001">
    <property type="protein sequence ID" value="TCS43707.1"/>
    <property type="molecule type" value="Genomic_DNA"/>
</dbReference>
<sequence>MTDSKNYKINLIETDVFVIGGGFAGCFAAVKAAEAGAKVTMAVKGRTGRSGLTPWANSWFVYDEYHGKITRDDYLKQFKLSGEYLNNLDFSNLLMDEARDRFEEVREWGTTTALDHPEEGRPYYYQHGTVSRSIEYCAAGDPMRRKCLSVGVEMIERVMIVELIKEDDKVIGGMGFHMETGEPYAILAKATILCSGPSSLKPVGMGYPCSSTTADGDAMAIRVGAQISGKEFNDAHPSRPFSYLDESGLQRASGDATSKKTVLGLGGGPPSQDGPMNPAELNGGQMGLRIDTAIGINIGGQPMDPKYLKGPGGTDHVTSGSGTADMMKMGYSTTGMGNHKGEGVFPQDINGRSNIEGLWAAGDAMCSMQNGAGYAGFGSSSSGSAVQGARSGWAAADYVKDQPAPSIDAAKLEEIKDRMLFPMNNEQGFNPNWVTRIMQGIMYPYYVMYTKEQDRLEIALKQIKYLQKKFSNNLKVDNPHELRNAHECRNMLLNAEMKLIAGMERKESRGTHYREDYPYRDDSKYLAWVKLTLNEDGDVQPELHPIPEKWHPEPSLSYREKYAFVYPGEDEAREKAGITD</sequence>
<accession>A0A4R3IDA5</accession>
<dbReference type="InterPro" id="IPR037099">
    <property type="entry name" value="Fum_R/Succ_DH_flav-like_C_sf"/>
</dbReference>
<dbReference type="AlphaFoldDB" id="A0A4R3IDA5"/>
<dbReference type="GO" id="GO:0005886">
    <property type="term" value="C:plasma membrane"/>
    <property type="evidence" value="ECO:0007669"/>
    <property type="project" value="TreeGrafter"/>
</dbReference>
<evidence type="ECO:0000313" key="6">
    <source>
        <dbReference type="EMBL" id="TCS43707.1"/>
    </source>
</evidence>
<organism evidence="6 7">
    <name type="scientific">Reinekea marinisedimentorum</name>
    <dbReference type="NCBI Taxonomy" id="230495"/>
    <lineage>
        <taxon>Bacteria</taxon>
        <taxon>Pseudomonadati</taxon>
        <taxon>Pseudomonadota</taxon>
        <taxon>Gammaproteobacteria</taxon>
        <taxon>Oceanospirillales</taxon>
        <taxon>Saccharospirillaceae</taxon>
        <taxon>Reinekea</taxon>
    </lineage>
</organism>
<dbReference type="InterPro" id="IPR003953">
    <property type="entry name" value="FAD-dep_OxRdtase_2_FAD-bd"/>
</dbReference>
<dbReference type="Pfam" id="PF02910">
    <property type="entry name" value="Succ_DH_flav_C"/>
    <property type="match status" value="1"/>
</dbReference>
<feature type="domain" description="FAD-dependent oxidoreductase 2 FAD-binding" evidence="4">
    <location>
        <begin position="15"/>
        <end position="249"/>
    </location>
</feature>
<evidence type="ECO:0000256" key="1">
    <source>
        <dbReference type="ARBA" id="ARBA00022630"/>
    </source>
</evidence>
<dbReference type="InterPro" id="IPR036188">
    <property type="entry name" value="FAD/NAD-bd_sf"/>
</dbReference>
<dbReference type="PRINTS" id="PR00411">
    <property type="entry name" value="PNDRDTASEI"/>
</dbReference>
<dbReference type="Proteomes" id="UP000295793">
    <property type="component" value="Unassembled WGS sequence"/>
</dbReference>
<dbReference type="InterPro" id="IPR030664">
    <property type="entry name" value="SdhA/FrdA/AprA"/>
</dbReference>
<dbReference type="GO" id="GO:0009055">
    <property type="term" value="F:electron transfer activity"/>
    <property type="evidence" value="ECO:0007669"/>
    <property type="project" value="TreeGrafter"/>
</dbReference>
<feature type="domain" description="Fumarate reductase/succinate dehydrogenase flavoprotein-like C-terminal" evidence="5">
    <location>
        <begin position="438"/>
        <end position="540"/>
    </location>
</feature>
<proteinExistence type="predicted"/>
<dbReference type="InterPro" id="IPR015939">
    <property type="entry name" value="Fum_Rdtase/Succ_DH_flav-like_C"/>
</dbReference>
<dbReference type="OrthoDB" id="9805351at2"/>
<dbReference type="RefSeq" id="WP_132698680.1">
    <property type="nucleotide sequence ID" value="NZ_SLZR01000001.1"/>
</dbReference>
<name>A0A4R3IDA5_9GAMM</name>
<comment type="caution">
    <text evidence="6">The sequence shown here is derived from an EMBL/GenBank/DDBJ whole genome shotgun (WGS) entry which is preliminary data.</text>
</comment>
<dbReference type="PIRSF" id="PIRSF000171">
    <property type="entry name" value="SDHA_APRA_LASPO"/>
    <property type="match status" value="1"/>
</dbReference>
<reference evidence="6 7" key="1">
    <citation type="submission" date="2019-03" db="EMBL/GenBank/DDBJ databases">
        <title>Genomic Encyclopedia of Archaeal and Bacterial Type Strains, Phase II (KMG-II): from individual species to whole genera.</title>
        <authorList>
            <person name="Goeker M."/>
        </authorList>
    </citation>
    <scope>NUCLEOTIDE SEQUENCE [LARGE SCALE GENOMIC DNA]</scope>
    <source>
        <strain evidence="6 7">DSM 15388</strain>
    </source>
</reference>
<evidence type="ECO:0000259" key="5">
    <source>
        <dbReference type="Pfam" id="PF02910"/>
    </source>
</evidence>
<dbReference type="GO" id="GO:0050660">
    <property type="term" value="F:flavin adenine dinucleotide binding"/>
    <property type="evidence" value="ECO:0007669"/>
    <property type="project" value="TreeGrafter"/>
</dbReference>
<dbReference type="PROSITE" id="PS51257">
    <property type="entry name" value="PROKAR_LIPOPROTEIN"/>
    <property type="match status" value="1"/>
</dbReference>
<dbReference type="GO" id="GO:0000104">
    <property type="term" value="F:succinate dehydrogenase activity"/>
    <property type="evidence" value="ECO:0007669"/>
    <property type="project" value="TreeGrafter"/>
</dbReference>
<dbReference type="Pfam" id="PF00890">
    <property type="entry name" value="FAD_binding_2"/>
    <property type="match status" value="1"/>
</dbReference>
<dbReference type="GO" id="GO:0009061">
    <property type="term" value="P:anaerobic respiration"/>
    <property type="evidence" value="ECO:0007669"/>
    <property type="project" value="TreeGrafter"/>
</dbReference>
<dbReference type="SUPFAM" id="SSF51905">
    <property type="entry name" value="FAD/NAD(P)-binding domain"/>
    <property type="match status" value="1"/>
</dbReference>
<dbReference type="PRINTS" id="PR00368">
    <property type="entry name" value="FADPNR"/>
</dbReference>
<dbReference type="PANTHER" id="PTHR11632">
    <property type="entry name" value="SUCCINATE DEHYDROGENASE 2 FLAVOPROTEIN SUBUNIT"/>
    <property type="match status" value="1"/>
</dbReference>
<feature type="region of interest" description="Disordered" evidence="3">
    <location>
        <begin position="231"/>
        <end position="281"/>
    </location>
</feature>
<dbReference type="PANTHER" id="PTHR11632:SF73">
    <property type="entry name" value="BLR3196 PROTEIN"/>
    <property type="match status" value="1"/>
</dbReference>
<evidence type="ECO:0000256" key="2">
    <source>
        <dbReference type="ARBA" id="ARBA00023002"/>
    </source>
</evidence>
<keyword evidence="1" id="KW-0285">Flavoprotein</keyword>
<gene>
    <name evidence="6" type="ORF">BCF53_10149</name>
</gene>
<dbReference type="SUPFAM" id="SSF46977">
    <property type="entry name" value="Succinate dehydrogenase/fumarate reductase flavoprotein C-terminal domain"/>
    <property type="match status" value="1"/>
</dbReference>